<accession>A0A7G9TCN8</accession>
<dbReference type="Pfam" id="PF11776">
    <property type="entry name" value="RcnB"/>
    <property type="match status" value="1"/>
</dbReference>
<evidence type="ECO:0000256" key="1">
    <source>
        <dbReference type="SAM" id="MobiDB-lite"/>
    </source>
</evidence>
<organism evidence="3">
    <name type="scientific">Pseudoxanthomonas mexicana</name>
    <dbReference type="NCBI Taxonomy" id="128785"/>
    <lineage>
        <taxon>Bacteria</taxon>
        <taxon>Pseudomonadati</taxon>
        <taxon>Pseudomonadota</taxon>
        <taxon>Gammaproteobacteria</taxon>
        <taxon>Lysobacterales</taxon>
        <taxon>Lysobacteraceae</taxon>
        <taxon>Pseudoxanthomonas</taxon>
    </lineage>
</organism>
<feature type="region of interest" description="Disordered" evidence="1">
    <location>
        <begin position="27"/>
        <end position="74"/>
    </location>
</feature>
<feature type="chain" id="PRO_5028948392" evidence="2">
    <location>
        <begin position="26"/>
        <end position="165"/>
    </location>
</feature>
<keyword evidence="2" id="KW-0732">Signal</keyword>
<dbReference type="InterPro" id="IPR024572">
    <property type="entry name" value="RcnB"/>
</dbReference>
<feature type="signal peptide" evidence="2">
    <location>
        <begin position="1"/>
        <end position="25"/>
    </location>
</feature>
<evidence type="ECO:0000313" key="3">
    <source>
        <dbReference type="EMBL" id="QNN77863.1"/>
    </source>
</evidence>
<reference evidence="3" key="1">
    <citation type="submission" date="2020-08" db="EMBL/GenBank/DDBJ databases">
        <title>Streptomycin Non-resistant strain, P. mexicana.</title>
        <authorList>
            <person name="Ganesh-Kumar S."/>
            <person name="Zhe T."/>
            <person name="Yu Z."/>
            <person name="Min Y."/>
        </authorList>
    </citation>
    <scope>NUCLEOTIDE SEQUENCE [LARGE SCALE GENOMIC DNA]</scope>
    <source>
        <strain evidence="3">GTZY2</strain>
    </source>
</reference>
<evidence type="ECO:0000256" key="2">
    <source>
        <dbReference type="SAM" id="SignalP"/>
    </source>
</evidence>
<dbReference type="OrthoDB" id="6025819at2"/>
<name>A0A7G9TCN8_PSEMX</name>
<dbReference type="Proteomes" id="UP000515838">
    <property type="component" value="Chromosome"/>
</dbReference>
<gene>
    <name evidence="3" type="ORF">IAE60_18595</name>
</gene>
<dbReference type="EMBL" id="CP060731">
    <property type="protein sequence ID" value="QNN77863.1"/>
    <property type="molecule type" value="Genomic_DNA"/>
</dbReference>
<dbReference type="AlphaFoldDB" id="A0A7G9TCN8"/>
<dbReference type="RefSeq" id="WP_162108415.1">
    <property type="nucleotide sequence ID" value="NZ_CP060731.1"/>
</dbReference>
<proteinExistence type="predicted"/>
<protein>
    <submittedName>
        <fullName evidence="3">RcnB family protein</fullName>
    </submittedName>
</protein>
<feature type="compositionally biased region" description="Basic and acidic residues" evidence="1">
    <location>
        <begin position="40"/>
        <end position="74"/>
    </location>
</feature>
<dbReference type="Gene3D" id="3.10.450.160">
    <property type="entry name" value="inner membrane protein cigr"/>
    <property type="match status" value="1"/>
</dbReference>
<sequence length="165" mass="20264">MNTKRLFQGIACAVLAFAVTAPVLARDDRGHDRGRSHHYDRRDDRRDWRDDRRDDRHDRRDQRQAYRHGYHDGRRDDRRYDRRYDDRRYYAPPRVVYRPAPHYHRWAVGQRYRDYYRGPVYVVNDYGHYHVRRPPRGYHWVRDDRGNLLMVAIATGIIADLLLHH</sequence>
<dbReference type="GeneID" id="81473006"/>